<name>A0A5M8RSQ8_9BACI</name>
<accession>A0A5M8RSQ8</accession>
<proteinExistence type="predicted"/>
<gene>
    <name evidence="1" type="ORF">DX927_09165</name>
</gene>
<dbReference type="AlphaFoldDB" id="A0A5M8RSQ8"/>
<dbReference type="Proteomes" id="UP000324326">
    <property type="component" value="Unassembled WGS sequence"/>
</dbReference>
<dbReference type="EMBL" id="QSND01000002">
    <property type="protein sequence ID" value="KAA6450989.1"/>
    <property type="molecule type" value="Genomic_DNA"/>
</dbReference>
<dbReference type="InterPro" id="IPR035530">
    <property type="entry name" value="PBSX_XtrA"/>
</dbReference>
<comment type="caution">
    <text evidence="1">The sequence shown here is derived from an EMBL/GenBank/DDBJ whole genome shotgun (WGS) entry which is preliminary data.</text>
</comment>
<organism evidence="1 2">
    <name type="scientific">Bacillus swezeyi</name>
    <dbReference type="NCBI Taxonomy" id="1925020"/>
    <lineage>
        <taxon>Bacteria</taxon>
        <taxon>Bacillati</taxon>
        <taxon>Bacillota</taxon>
        <taxon>Bacilli</taxon>
        <taxon>Bacillales</taxon>
        <taxon>Bacillaceae</taxon>
        <taxon>Bacillus</taxon>
    </lineage>
</organism>
<sequence>MKPKTITINDDFTFTGTLEPGELRVIVLDGNNGTAHTLDAPNHGQTIIQTVDGSFTRVDHKIGYQFKKTKK</sequence>
<evidence type="ECO:0000313" key="2">
    <source>
        <dbReference type="Proteomes" id="UP000324326"/>
    </source>
</evidence>
<dbReference type="Pfam" id="PF17356">
    <property type="entry name" value="PBSX_XtrA"/>
    <property type="match status" value="1"/>
</dbReference>
<evidence type="ECO:0000313" key="1">
    <source>
        <dbReference type="EMBL" id="KAA6450989.1"/>
    </source>
</evidence>
<dbReference type="RefSeq" id="WP_150149820.1">
    <property type="nucleotide sequence ID" value="NZ_QSND01000002.1"/>
</dbReference>
<protein>
    <submittedName>
        <fullName evidence="1">Uncharacterized protein</fullName>
    </submittedName>
</protein>
<reference evidence="1 2" key="1">
    <citation type="submission" date="2018-08" db="EMBL/GenBank/DDBJ databases">
        <title>Bacillus phenotypic plasticity.</title>
        <authorList>
            <person name="Hurtado E."/>
        </authorList>
    </citation>
    <scope>NUCLEOTIDE SEQUENCE [LARGE SCALE GENOMIC DNA]</scope>
    <source>
        <strain evidence="1 2">427</strain>
    </source>
</reference>